<keyword evidence="1" id="KW-0443">Lipid metabolism</keyword>
<dbReference type="CDD" id="cd06558">
    <property type="entry name" value="crotonase-like"/>
    <property type="match status" value="1"/>
</dbReference>
<dbReference type="RefSeq" id="WP_282721294.1">
    <property type="nucleotide sequence ID" value="NZ_JASCQO010000035.1"/>
</dbReference>
<dbReference type="Gene3D" id="3.90.226.10">
    <property type="entry name" value="2-enoyl-CoA Hydratase, Chain A, domain 1"/>
    <property type="match status" value="1"/>
</dbReference>
<dbReference type="Pfam" id="PF00378">
    <property type="entry name" value="ECH_1"/>
    <property type="match status" value="1"/>
</dbReference>
<keyword evidence="4" id="KW-1185">Reference proteome</keyword>
<protein>
    <submittedName>
        <fullName evidence="3">Enoyl-CoA hydratase/isomerase family protein</fullName>
    </submittedName>
</protein>
<dbReference type="PANTHER" id="PTHR11941:SF169">
    <property type="entry name" value="(7AS)-7A-METHYL-1,5-DIOXO-2,3,5,6,7,7A-HEXAHYDRO-1H-INDENE-CARBOXYL-COA HYDROLASE"/>
    <property type="match status" value="1"/>
</dbReference>
<proteinExistence type="predicted"/>
<dbReference type="EMBL" id="JASCQO010000035">
    <property type="protein sequence ID" value="MDI5933793.1"/>
    <property type="molecule type" value="Genomic_DNA"/>
</dbReference>
<sequence>MALVETWRNGAVAGIRMNRPDRANALSAELVEALLTAINEAIDSGARILVLSGNGATFCGGFDLSTLEQENDASLMYRFLRIELLLQALYYAPLYTVALVHGAVSGAGADLAAACSRRIAAPRSSLRFPGIRFGAVLGTRRLMALVGAKARAILLEQERVDAEEALRINLIDRIAQQDEWDAIVESLECSIAAVPTESASQVMQLDIAHGDRDLGLLARSIAEPGLKQRMQEYWLAMKAERAERLPREGIVGS</sequence>
<dbReference type="SUPFAM" id="SSF52096">
    <property type="entry name" value="ClpP/crotonase"/>
    <property type="match status" value="1"/>
</dbReference>
<gene>
    <name evidence="3" type="ORF">QLQ84_08300</name>
</gene>
<dbReference type="PANTHER" id="PTHR11941">
    <property type="entry name" value="ENOYL-COA HYDRATASE-RELATED"/>
    <property type="match status" value="1"/>
</dbReference>
<evidence type="ECO:0000256" key="2">
    <source>
        <dbReference type="ARBA" id="ARBA00023239"/>
    </source>
</evidence>
<keyword evidence="2" id="KW-0456">Lyase</keyword>
<comment type="caution">
    <text evidence="3">The sequence shown here is derived from an EMBL/GenBank/DDBJ whole genome shotgun (WGS) entry which is preliminary data.</text>
</comment>
<evidence type="ECO:0000256" key="1">
    <source>
        <dbReference type="ARBA" id="ARBA00023098"/>
    </source>
</evidence>
<reference evidence="3 4" key="1">
    <citation type="submission" date="2023-04" db="EMBL/GenBank/DDBJ databases">
        <title>Halomonas strains isolated from rhizosphere soil.</title>
        <authorList>
            <person name="Xu L."/>
            <person name="Sun J.-Q."/>
        </authorList>
    </citation>
    <scope>NUCLEOTIDE SEQUENCE [LARGE SCALE GENOMIC DNA]</scope>
    <source>
        <strain evidence="3 4">LN1S58</strain>
    </source>
</reference>
<accession>A0ABT6VII5</accession>
<dbReference type="Proteomes" id="UP001244242">
    <property type="component" value="Unassembled WGS sequence"/>
</dbReference>
<organism evidence="3 4">
    <name type="scientific">Halomonas kalidii</name>
    <dbReference type="NCBI Taxonomy" id="3043293"/>
    <lineage>
        <taxon>Bacteria</taxon>
        <taxon>Pseudomonadati</taxon>
        <taxon>Pseudomonadota</taxon>
        <taxon>Gammaproteobacteria</taxon>
        <taxon>Oceanospirillales</taxon>
        <taxon>Halomonadaceae</taxon>
        <taxon>Halomonas</taxon>
    </lineage>
</organism>
<dbReference type="InterPro" id="IPR029045">
    <property type="entry name" value="ClpP/crotonase-like_dom_sf"/>
</dbReference>
<dbReference type="InterPro" id="IPR001753">
    <property type="entry name" value="Enoyl-CoA_hydra/iso"/>
</dbReference>
<name>A0ABT6VII5_9GAMM</name>
<evidence type="ECO:0000313" key="3">
    <source>
        <dbReference type="EMBL" id="MDI5933793.1"/>
    </source>
</evidence>
<evidence type="ECO:0000313" key="4">
    <source>
        <dbReference type="Proteomes" id="UP001244242"/>
    </source>
</evidence>